<comment type="caution">
    <text evidence="3">The sequence shown here is derived from an EMBL/GenBank/DDBJ whole genome shotgun (WGS) entry which is preliminary data.</text>
</comment>
<organism evidence="3 4">
    <name type="scientific">Comamonas guangdongensis</name>
    <dbReference type="NCBI Taxonomy" id="510515"/>
    <lineage>
        <taxon>Bacteria</taxon>
        <taxon>Pseudomonadati</taxon>
        <taxon>Pseudomonadota</taxon>
        <taxon>Betaproteobacteria</taxon>
        <taxon>Burkholderiales</taxon>
        <taxon>Comamonadaceae</taxon>
        <taxon>Comamonas</taxon>
    </lineage>
</organism>
<feature type="region of interest" description="Disordered" evidence="1">
    <location>
        <begin position="304"/>
        <end position="328"/>
    </location>
</feature>
<reference evidence="3 4" key="1">
    <citation type="journal article" date="2013" name="Int. J. Syst. Evol. Microbiol.">
        <title>Comamonas guangdongensis sp. nov., isolated from subterranean forest sediment, and emended description of the genus Comamonas.</title>
        <authorList>
            <person name="Zhang J."/>
            <person name="Wang Y."/>
            <person name="Zhou S."/>
            <person name="Wu C."/>
            <person name="He J."/>
            <person name="Li F."/>
        </authorList>
    </citation>
    <scope>NUCLEOTIDE SEQUENCE [LARGE SCALE GENOMIC DNA]</scope>
    <source>
        <strain evidence="3 4">CCTCC AB2011133</strain>
    </source>
</reference>
<accession>A0ABV3ZRT5</accession>
<feature type="region of interest" description="Disordered" evidence="1">
    <location>
        <begin position="1"/>
        <end position="37"/>
    </location>
</feature>
<keyword evidence="3" id="KW-0966">Cell projection</keyword>
<evidence type="ECO:0000313" key="3">
    <source>
        <dbReference type="EMBL" id="MEX8192252.1"/>
    </source>
</evidence>
<dbReference type="Pfam" id="PF02120">
    <property type="entry name" value="Flg_hook"/>
    <property type="match status" value="1"/>
</dbReference>
<dbReference type="Gene3D" id="3.30.750.140">
    <property type="match status" value="1"/>
</dbReference>
<dbReference type="CDD" id="cd17470">
    <property type="entry name" value="T3SS_Flik_C"/>
    <property type="match status" value="1"/>
</dbReference>
<keyword evidence="4" id="KW-1185">Reference proteome</keyword>
<gene>
    <name evidence="3" type="ORF">AB6724_05300</name>
</gene>
<proteinExistence type="predicted"/>
<keyword evidence="3" id="KW-0969">Cilium</keyword>
<dbReference type="EMBL" id="JBFYGN010000004">
    <property type="protein sequence ID" value="MEX8192252.1"/>
    <property type="molecule type" value="Genomic_DNA"/>
</dbReference>
<evidence type="ECO:0000259" key="2">
    <source>
        <dbReference type="Pfam" id="PF02120"/>
    </source>
</evidence>
<dbReference type="InterPro" id="IPR038610">
    <property type="entry name" value="FliK-like_C_sf"/>
</dbReference>
<dbReference type="Proteomes" id="UP001561046">
    <property type="component" value="Unassembled WGS sequence"/>
</dbReference>
<dbReference type="RefSeq" id="WP_369337462.1">
    <property type="nucleotide sequence ID" value="NZ_JBFYGN010000004.1"/>
</dbReference>
<name>A0ABV3ZRT5_9BURK</name>
<dbReference type="InterPro" id="IPR021136">
    <property type="entry name" value="Flagellar_hook_control-like_C"/>
</dbReference>
<evidence type="ECO:0000256" key="1">
    <source>
        <dbReference type="SAM" id="MobiDB-lite"/>
    </source>
</evidence>
<sequence length="341" mass="33850">MNALPLAPQAEAPAAATAAPSAVVAPAADQAAAAPSPDAVQPLQLFAAVAQAVLGDAAAPVGEVHQDEGAAAQENSPDQAAWQELASFLPVWQPTAQPAMAAVAPGAGDAAPAAITGAAELARKAVDSAKGAPPASDAVDALARSQMSRLPLGQAAAAGAASAPAASGERLQAGVAAVVDATSLQGAAPVVAPERNEGQAQPPTVAAAAAAPQARSATPLLQALSDRIQWQQAQGVEVATVRLDPPQLGTVELRIQHDGAGVQVWMQASHAEVGRQLAGLAEGLRQELQARTSGEASVVVAQGRHAGANGQGGQPRDGNRPWQLAEDDEIGQALQAWNGAA</sequence>
<protein>
    <submittedName>
        <fullName evidence="3">Flagellar hook-length control protein FliK</fullName>
    </submittedName>
</protein>
<feature type="domain" description="Flagellar hook-length control protein-like C-terminal" evidence="2">
    <location>
        <begin position="226"/>
        <end position="305"/>
    </location>
</feature>
<keyword evidence="3" id="KW-0282">Flagellum</keyword>
<evidence type="ECO:0000313" key="4">
    <source>
        <dbReference type="Proteomes" id="UP001561046"/>
    </source>
</evidence>